<sequence>MDKDPLCDSPKYLSLLKCANRTTNKGGPTGPLSFNNGFRGNASKEHRYYTILFGKMTIVSRVNFNSSNQARPPSRVWVQRSLDGISFTDVELLFIKYNGPKIGVGNLSVSTAIRAMGLRLSEHETEASFSIGIYGCTPSE</sequence>
<accession>A0ABD2PIK5</accession>
<reference evidence="1 2" key="1">
    <citation type="submission" date="2024-11" db="EMBL/GenBank/DDBJ databases">
        <title>Adaptive evolution of stress response genes in parasites aligns with host niche diversity.</title>
        <authorList>
            <person name="Hahn C."/>
            <person name="Resl P."/>
        </authorList>
    </citation>
    <scope>NUCLEOTIDE SEQUENCE [LARGE SCALE GENOMIC DNA]</scope>
    <source>
        <strain evidence="1">EGGRZ-B1_66</strain>
        <tissue evidence="1">Body</tissue>
    </source>
</reference>
<evidence type="ECO:0000313" key="2">
    <source>
        <dbReference type="Proteomes" id="UP001626550"/>
    </source>
</evidence>
<dbReference type="Proteomes" id="UP001626550">
    <property type="component" value="Unassembled WGS sequence"/>
</dbReference>
<organism evidence="1 2">
    <name type="scientific">Cichlidogyrus casuarinus</name>
    <dbReference type="NCBI Taxonomy" id="1844966"/>
    <lineage>
        <taxon>Eukaryota</taxon>
        <taxon>Metazoa</taxon>
        <taxon>Spiralia</taxon>
        <taxon>Lophotrochozoa</taxon>
        <taxon>Platyhelminthes</taxon>
        <taxon>Monogenea</taxon>
        <taxon>Monopisthocotylea</taxon>
        <taxon>Dactylogyridea</taxon>
        <taxon>Ancyrocephalidae</taxon>
        <taxon>Cichlidogyrus</taxon>
    </lineage>
</organism>
<dbReference type="AlphaFoldDB" id="A0ABD2PIK5"/>
<proteinExistence type="predicted"/>
<dbReference type="EMBL" id="JBJKFK010007955">
    <property type="protein sequence ID" value="KAL3307215.1"/>
    <property type="molecule type" value="Genomic_DNA"/>
</dbReference>
<evidence type="ECO:0000313" key="1">
    <source>
        <dbReference type="EMBL" id="KAL3307215.1"/>
    </source>
</evidence>
<name>A0ABD2PIK5_9PLAT</name>
<gene>
    <name evidence="1" type="ORF">Ciccas_014278</name>
</gene>
<comment type="caution">
    <text evidence="1">The sequence shown here is derived from an EMBL/GenBank/DDBJ whole genome shotgun (WGS) entry which is preliminary data.</text>
</comment>
<feature type="non-terminal residue" evidence="1">
    <location>
        <position position="140"/>
    </location>
</feature>
<protein>
    <submittedName>
        <fullName evidence="1">Uncharacterized protein</fullName>
    </submittedName>
</protein>
<keyword evidence="2" id="KW-1185">Reference proteome</keyword>